<evidence type="ECO:0000256" key="1">
    <source>
        <dbReference type="SAM" id="Coils"/>
    </source>
</evidence>
<keyword evidence="1" id="KW-0175">Coiled coil</keyword>
<proteinExistence type="predicted"/>
<feature type="coiled-coil region" evidence="1">
    <location>
        <begin position="173"/>
        <end position="259"/>
    </location>
</feature>
<dbReference type="Proteomes" id="UP000717585">
    <property type="component" value="Unassembled WGS sequence"/>
</dbReference>
<comment type="caution">
    <text evidence="2">The sequence shown here is derived from an EMBL/GenBank/DDBJ whole genome shotgun (WGS) entry which is preliminary data.</text>
</comment>
<gene>
    <name evidence="2" type="ORF">J8273_6225</name>
</gene>
<protein>
    <submittedName>
        <fullName evidence="2">Chromosome partition protein Smc</fullName>
    </submittedName>
</protein>
<organism evidence="2 3">
    <name type="scientific">Carpediemonas membranifera</name>
    <dbReference type="NCBI Taxonomy" id="201153"/>
    <lineage>
        <taxon>Eukaryota</taxon>
        <taxon>Metamonada</taxon>
        <taxon>Carpediemonas-like organisms</taxon>
        <taxon>Carpediemonas</taxon>
    </lineage>
</organism>
<evidence type="ECO:0000313" key="3">
    <source>
        <dbReference type="Proteomes" id="UP000717585"/>
    </source>
</evidence>
<name>A0A8J6E861_9EUKA</name>
<feature type="coiled-coil region" evidence="1">
    <location>
        <begin position="63"/>
        <end position="129"/>
    </location>
</feature>
<reference evidence="2" key="1">
    <citation type="submission" date="2021-05" db="EMBL/GenBank/DDBJ databases">
        <title>A free-living protist that lacks canonical eukaryotic 1 DNA replication and segregation systems.</title>
        <authorList>
            <person name="Salas-Leiva D.E."/>
            <person name="Tromer E.C."/>
            <person name="Curtis B.A."/>
            <person name="Jerlstrom-Hultqvist J."/>
            <person name="Kolisko M."/>
            <person name="Yi Z."/>
            <person name="Salas-Leiva J.S."/>
            <person name="Gallot-Lavallee L."/>
            <person name="Kops G.J.P.L."/>
            <person name="Archibald J.M."/>
            <person name="Simpson A.G.B."/>
            <person name="Roger A.J."/>
        </authorList>
    </citation>
    <scope>NUCLEOTIDE SEQUENCE</scope>
    <source>
        <strain evidence="2">BICM</strain>
    </source>
</reference>
<sequence length="376" mass="42952">MNKRLVSFGSPLSKARLDSTSLSIAQLDTAQPSFVRSRTTQPDDLTSQSKYENAEHVSNRVDVRSLQEELANLQKRRESERRQFEEFIQNRADTAMQLTEKLNKERETAAKERLRADKAESELTSLERQTKVREMGWEKKVRRLEAELDQFKIILADGGTDSKYAKKSGPTEEELLRRDLKQCEEALHEANTRVVDLQAHKQMALATDRELRAVRADLARVKGELSRQQQTAASMEAACDRLINENMSLQQRASSVRDDPTLNDEIKSLRQSLSQERGMRRQAELQHQRTVDDLRRTHQTELEAVAAEADRAVSRETRELTQALADKAREIRKLQAQLSQTGALKGPEHRRVAALIDHGSPVQSPDVRKVRGLLFR</sequence>
<dbReference type="EMBL" id="JAHDYR010000053">
    <property type="protein sequence ID" value="KAG9391465.1"/>
    <property type="molecule type" value="Genomic_DNA"/>
</dbReference>
<accession>A0A8J6E861</accession>
<dbReference type="AlphaFoldDB" id="A0A8J6E861"/>
<keyword evidence="3" id="KW-1185">Reference proteome</keyword>
<evidence type="ECO:0000313" key="2">
    <source>
        <dbReference type="EMBL" id="KAG9391465.1"/>
    </source>
</evidence>